<organism evidence="2 3">
    <name type="scientific">Hyaloscypha variabilis (strain UAMH 11265 / GT02V1 / F)</name>
    <name type="common">Meliniomyces variabilis</name>
    <dbReference type="NCBI Taxonomy" id="1149755"/>
    <lineage>
        <taxon>Eukaryota</taxon>
        <taxon>Fungi</taxon>
        <taxon>Dikarya</taxon>
        <taxon>Ascomycota</taxon>
        <taxon>Pezizomycotina</taxon>
        <taxon>Leotiomycetes</taxon>
        <taxon>Helotiales</taxon>
        <taxon>Hyaloscyphaceae</taxon>
        <taxon>Hyaloscypha</taxon>
        <taxon>Hyaloscypha variabilis</taxon>
    </lineage>
</organism>
<dbReference type="PANTHER" id="PTHR48172:SF2">
    <property type="entry name" value="VACUOLAR PROTEIN SORTING PROTEIN 62"/>
    <property type="match status" value="1"/>
</dbReference>
<dbReference type="Pfam" id="PF06101">
    <property type="entry name" value="Vps62"/>
    <property type="match status" value="1"/>
</dbReference>
<feature type="compositionally biased region" description="Polar residues" evidence="1">
    <location>
        <begin position="483"/>
        <end position="492"/>
    </location>
</feature>
<name>A0A2J6S1E6_HYAVF</name>
<evidence type="ECO:0000256" key="1">
    <source>
        <dbReference type="SAM" id="MobiDB-lite"/>
    </source>
</evidence>
<dbReference type="EMBL" id="KZ613941">
    <property type="protein sequence ID" value="PMD44572.1"/>
    <property type="molecule type" value="Genomic_DNA"/>
</dbReference>
<dbReference type="PANTHER" id="PTHR48172">
    <property type="match status" value="1"/>
</dbReference>
<sequence length="572" mass="64557">MVYHLRRTLIAVVFFVLSYIALSALHSHLDPNTSKSEEEREDSVWIATSKYWVDRQACRYLGLCGLAHYRPDPAMKPWNRKSAMKNTNDQIFLGGGGGDDIHAEYLDWEDIIDDGKNSPDAWEGDPRVLKDVPQFVLDHAPLIHLYSGEQFWPSDINEHLMYTTPYINHTTMNMTNDQHTLYNLQRLNSKVKGKYSFMASKEDVEDRPEWLGSPYNKPVPYEDDDGEVEEVGAFEFSEASDPKDEDVEWWDPYRYAEENKIALPLRPQEAPKPNLKIDLRKSKRSTGPSARNEKAKASNLGPTMPKPGGYSPAPAVLVMVDKGNGILDAFWFYFYSYNLGTTVLNIRFGNHVGDWEHSLIRFKDGVPKAVFFSAHSGGLAYSYNAVEKGKGKGREGRPILYSALGSHAMYASPGSQPYVLPFGLLADVTDKGPLWDPALNYLAYHFNTSITHDADAHSISASGSHWDPTSPLSGSAPHALTPSERTSSFQPASCNPKAPLSWWWYTGHWGDKFYDLNDRRQWRFAGQYHYVNGPLGPIYKNLGRSRLCQSSGPCRIVESLKEGKKKTWLGTD</sequence>
<gene>
    <name evidence="2" type="ORF">L207DRAFT_579508</name>
</gene>
<dbReference type="InterPro" id="IPR009291">
    <property type="entry name" value="Vps62"/>
</dbReference>
<dbReference type="STRING" id="1149755.A0A2J6S1E6"/>
<dbReference type="Proteomes" id="UP000235786">
    <property type="component" value="Unassembled WGS sequence"/>
</dbReference>
<protein>
    <recommendedName>
        <fullName evidence="4">Vacuolar protein sorting-associated protein 62</fullName>
    </recommendedName>
</protein>
<reference evidence="2 3" key="1">
    <citation type="submission" date="2016-04" db="EMBL/GenBank/DDBJ databases">
        <title>A degradative enzymes factory behind the ericoid mycorrhizal symbiosis.</title>
        <authorList>
            <consortium name="DOE Joint Genome Institute"/>
            <person name="Martino E."/>
            <person name="Morin E."/>
            <person name="Grelet G."/>
            <person name="Kuo A."/>
            <person name="Kohler A."/>
            <person name="Daghino S."/>
            <person name="Barry K."/>
            <person name="Choi C."/>
            <person name="Cichocki N."/>
            <person name="Clum A."/>
            <person name="Copeland A."/>
            <person name="Hainaut M."/>
            <person name="Haridas S."/>
            <person name="Labutti K."/>
            <person name="Lindquist E."/>
            <person name="Lipzen A."/>
            <person name="Khouja H.-R."/>
            <person name="Murat C."/>
            <person name="Ohm R."/>
            <person name="Olson A."/>
            <person name="Spatafora J."/>
            <person name="Veneault-Fourrey C."/>
            <person name="Henrissat B."/>
            <person name="Grigoriev I."/>
            <person name="Martin F."/>
            <person name="Perotto S."/>
        </authorList>
    </citation>
    <scope>NUCLEOTIDE SEQUENCE [LARGE SCALE GENOMIC DNA]</scope>
    <source>
        <strain evidence="2 3">F</strain>
    </source>
</reference>
<evidence type="ECO:0008006" key="4">
    <source>
        <dbReference type="Google" id="ProtNLM"/>
    </source>
</evidence>
<keyword evidence="3" id="KW-1185">Reference proteome</keyword>
<evidence type="ECO:0000313" key="3">
    <source>
        <dbReference type="Proteomes" id="UP000235786"/>
    </source>
</evidence>
<accession>A0A2J6S1E6</accession>
<dbReference type="OrthoDB" id="188042at2759"/>
<dbReference type="AlphaFoldDB" id="A0A2J6S1E6"/>
<feature type="region of interest" description="Disordered" evidence="1">
    <location>
        <begin position="468"/>
        <end position="492"/>
    </location>
</feature>
<evidence type="ECO:0000313" key="2">
    <source>
        <dbReference type="EMBL" id="PMD44572.1"/>
    </source>
</evidence>
<feature type="region of interest" description="Disordered" evidence="1">
    <location>
        <begin position="279"/>
        <end position="306"/>
    </location>
</feature>
<proteinExistence type="predicted"/>